<evidence type="ECO:0000256" key="5">
    <source>
        <dbReference type="ARBA" id="ARBA00022692"/>
    </source>
</evidence>
<evidence type="ECO:0000256" key="17">
    <source>
        <dbReference type="SAM" id="Phobius"/>
    </source>
</evidence>
<dbReference type="GO" id="GO:0005249">
    <property type="term" value="F:voltage-gated potassium channel activity"/>
    <property type="evidence" value="ECO:0007669"/>
    <property type="project" value="InterPro"/>
</dbReference>
<dbReference type="RefSeq" id="WP_229639022.1">
    <property type="nucleotide sequence ID" value="NZ_JADWDC010000005.1"/>
</dbReference>
<comment type="similarity">
    <text evidence="16">Belongs to the potassium channel family.</text>
</comment>
<keyword evidence="9" id="KW-0630">Potassium</keyword>
<evidence type="ECO:0000256" key="9">
    <source>
        <dbReference type="ARBA" id="ARBA00022958"/>
    </source>
</evidence>
<dbReference type="Proteomes" id="UP000729733">
    <property type="component" value="Unassembled WGS sequence"/>
</dbReference>
<evidence type="ECO:0000256" key="7">
    <source>
        <dbReference type="ARBA" id="ARBA00022826"/>
    </source>
</evidence>
<evidence type="ECO:0000256" key="3">
    <source>
        <dbReference type="ARBA" id="ARBA00022475"/>
    </source>
</evidence>
<dbReference type="GO" id="GO:0008076">
    <property type="term" value="C:voltage-gated potassium channel complex"/>
    <property type="evidence" value="ECO:0007669"/>
    <property type="project" value="InterPro"/>
</dbReference>
<dbReference type="GO" id="GO:0001508">
    <property type="term" value="P:action potential"/>
    <property type="evidence" value="ECO:0007669"/>
    <property type="project" value="TreeGrafter"/>
</dbReference>
<dbReference type="InterPro" id="IPR028325">
    <property type="entry name" value="VG_K_chnl"/>
</dbReference>
<accession>A0A964BNJ9</accession>
<keyword evidence="13" id="KW-1071">Ligand-gated ion channel</keyword>
<evidence type="ECO:0000256" key="16">
    <source>
        <dbReference type="ARBA" id="ARBA00060926"/>
    </source>
</evidence>
<keyword evidence="2" id="KW-0813">Transport</keyword>
<keyword evidence="5 17" id="KW-0812">Transmembrane</keyword>
<dbReference type="Gene3D" id="1.20.120.350">
    <property type="entry name" value="Voltage-gated potassium channels. Chain C"/>
    <property type="match status" value="1"/>
</dbReference>
<dbReference type="Gene3D" id="1.10.287.70">
    <property type="match status" value="1"/>
</dbReference>
<comment type="caution">
    <text evidence="19">The sequence shown here is derived from an EMBL/GenBank/DDBJ whole genome shotgun (WGS) entry which is preliminary data.</text>
</comment>
<evidence type="ECO:0000313" key="20">
    <source>
        <dbReference type="Proteomes" id="UP000729733"/>
    </source>
</evidence>
<feature type="transmembrane region" description="Helical" evidence="17">
    <location>
        <begin position="96"/>
        <end position="116"/>
    </location>
</feature>
<dbReference type="FunFam" id="1.10.287.70:FF:000181">
    <property type="entry name" value="Cyclic nucleotide-gated potassium channel mll3241"/>
    <property type="match status" value="1"/>
</dbReference>
<evidence type="ECO:0000256" key="10">
    <source>
        <dbReference type="ARBA" id="ARBA00022989"/>
    </source>
</evidence>
<evidence type="ECO:0000256" key="4">
    <source>
        <dbReference type="ARBA" id="ARBA00022538"/>
    </source>
</evidence>
<dbReference type="Pfam" id="PF00520">
    <property type="entry name" value="Ion_trans"/>
    <property type="match status" value="1"/>
</dbReference>
<sequence length="327" mass="37920">MKRRAFQRKLYHVLEDTRYSSWLGKLDQILLFILIVLDISSFILETSFQLNQQYYWFFKTVAIFSTIIFSLEYGLRLWLCTFERRFRHPFWGRLHYAVTPMAIIDFISTFPFYLILVFHNLAFLKTLRLLRLARILKIGRHSKALRSLAQVVIRKQEELLITFSTIFFLLIIASSLMFFAEHDAQPEAFSSIPAAMWWGAVTLTTVGYGDIYPVTVIGKLLGASLAFFGIGVFVLPAGIVASGFAEEVKYGINPEEDPIIETMETKHSHLSLKKLEITKQYQQVQADAKLLRYCLEIARQELADTETNPEAIDSWAMFLYIRAKQDR</sequence>
<evidence type="ECO:0000259" key="18">
    <source>
        <dbReference type="Pfam" id="PF00520"/>
    </source>
</evidence>
<dbReference type="PANTHER" id="PTHR11537:SF254">
    <property type="entry name" value="POTASSIUM VOLTAGE-GATED CHANNEL PROTEIN SHAB"/>
    <property type="match status" value="1"/>
</dbReference>
<feature type="transmembrane region" description="Helical" evidence="17">
    <location>
        <begin position="29"/>
        <end position="48"/>
    </location>
</feature>
<keyword evidence="20" id="KW-1185">Reference proteome</keyword>
<evidence type="ECO:0000256" key="15">
    <source>
        <dbReference type="ARBA" id="ARBA00058429"/>
    </source>
</evidence>
<keyword evidence="6" id="KW-0547">Nucleotide-binding</keyword>
<evidence type="ECO:0000256" key="12">
    <source>
        <dbReference type="ARBA" id="ARBA00023136"/>
    </source>
</evidence>
<feature type="transmembrane region" description="Helical" evidence="17">
    <location>
        <begin position="192"/>
        <end position="211"/>
    </location>
</feature>
<feature type="transmembrane region" description="Helical" evidence="17">
    <location>
        <begin position="54"/>
        <end position="75"/>
    </location>
</feature>
<comment type="function">
    <text evidence="15">Cyclic nucleotide-regulated potassium channel activated by cAMP.</text>
</comment>
<dbReference type="PRINTS" id="PR00169">
    <property type="entry name" value="KCHANNEL"/>
</dbReference>
<protein>
    <submittedName>
        <fullName evidence="19">Ion transporter</fullName>
    </submittedName>
</protein>
<dbReference type="AlphaFoldDB" id="A0A964BNJ9"/>
<keyword evidence="4" id="KW-0633">Potassium transport</keyword>
<keyword evidence="14" id="KW-0407">Ion channel</keyword>
<feature type="domain" description="Ion transport" evidence="18">
    <location>
        <begin position="29"/>
        <end position="248"/>
    </location>
</feature>
<keyword evidence="12 17" id="KW-0472">Membrane</keyword>
<evidence type="ECO:0000256" key="2">
    <source>
        <dbReference type="ARBA" id="ARBA00022448"/>
    </source>
</evidence>
<gene>
    <name evidence="19" type="ORF">I4641_03200</name>
</gene>
<feature type="transmembrane region" description="Helical" evidence="17">
    <location>
        <begin position="223"/>
        <end position="245"/>
    </location>
</feature>
<dbReference type="EMBL" id="JADWDC010000005">
    <property type="protein sequence ID" value="MCC0175987.1"/>
    <property type="molecule type" value="Genomic_DNA"/>
</dbReference>
<dbReference type="SUPFAM" id="SSF81324">
    <property type="entry name" value="Voltage-gated potassium channels"/>
    <property type="match status" value="1"/>
</dbReference>
<dbReference type="PANTHER" id="PTHR11537">
    <property type="entry name" value="VOLTAGE-GATED POTASSIUM CHANNEL"/>
    <property type="match status" value="1"/>
</dbReference>
<keyword evidence="10 17" id="KW-1133">Transmembrane helix</keyword>
<dbReference type="GO" id="GO:0000166">
    <property type="term" value="F:nucleotide binding"/>
    <property type="evidence" value="ECO:0007669"/>
    <property type="project" value="UniProtKB-KW"/>
</dbReference>
<evidence type="ECO:0000256" key="8">
    <source>
        <dbReference type="ARBA" id="ARBA00022882"/>
    </source>
</evidence>
<keyword evidence="7" id="KW-0631">Potassium channel</keyword>
<evidence type="ECO:0000256" key="1">
    <source>
        <dbReference type="ARBA" id="ARBA00004651"/>
    </source>
</evidence>
<dbReference type="InterPro" id="IPR027359">
    <property type="entry name" value="Volt_channel_dom_sf"/>
</dbReference>
<proteinExistence type="inferred from homology"/>
<dbReference type="InterPro" id="IPR005821">
    <property type="entry name" value="Ion_trans_dom"/>
</dbReference>
<comment type="subcellular location">
    <subcellularLocation>
        <location evidence="1">Cell membrane</location>
        <topology evidence="1">Multi-pass membrane protein</topology>
    </subcellularLocation>
</comment>
<evidence type="ECO:0000256" key="11">
    <source>
        <dbReference type="ARBA" id="ARBA00023065"/>
    </source>
</evidence>
<name>A0A964BNJ9_9CYAN</name>
<evidence type="ECO:0000256" key="13">
    <source>
        <dbReference type="ARBA" id="ARBA00023286"/>
    </source>
</evidence>
<keyword evidence="3" id="KW-1003">Cell membrane</keyword>
<evidence type="ECO:0000256" key="14">
    <source>
        <dbReference type="ARBA" id="ARBA00023303"/>
    </source>
</evidence>
<evidence type="ECO:0000313" key="19">
    <source>
        <dbReference type="EMBL" id="MCC0175987.1"/>
    </source>
</evidence>
<feature type="transmembrane region" description="Helical" evidence="17">
    <location>
        <begin position="159"/>
        <end position="180"/>
    </location>
</feature>
<keyword evidence="11" id="KW-0406">Ion transport</keyword>
<keyword evidence="8" id="KW-0851">Voltage-gated channel</keyword>
<reference evidence="19" key="1">
    <citation type="journal article" date="2021" name="Antonie Van Leeuwenhoek">
        <title>Draft genome and description of Waterburya agarophytonicola gen. nov. sp. nov. (Pleurocapsales, Cyanobacteria): a seaweed symbiont.</title>
        <authorList>
            <person name="Bonthond G."/>
            <person name="Shalygin S."/>
            <person name="Bayer T."/>
            <person name="Weinberger F."/>
        </authorList>
    </citation>
    <scope>NUCLEOTIDE SEQUENCE</scope>
    <source>
        <strain evidence="19">KI4</strain>
    </source>
</reference>
<evidence type="ECO:0000256" key="6">
    <source>
        <dbReference type="ARBA" id="ARBA00022741"/>
    </source>
</evidence>
<organism evidence="19 20">
    <name type="scientific">Waterburya agarophytonicola KI4</name>
    <dbReference type="NCBI Taxonomy" id="2874699"/>
    <lineage>
        <taxon>Bacteria</taxon>
        <taxon>Bacillati</taxon>
        <taxon>Cyanobacteriota</taxon>
        <taxon>Cyanophyceae</taxon>
        <taxon>Pleurocapsales</taxon>
        <taxon>Hyellaceae</taxon>
        <taxon>Waterburya</taxon>
        <taxon>Waterburya agarophytonicola</taxon>
    </lineage>
</organism>